<proteinExistence type="predicted"/>
<evidence type="ECO:0000313" key="1">
    <source>
        <dbReference type="EMBL" id="KAJ9598132.1"/>
    </source>
</evidence>
<protein>
    <submittedName>
        <fullName evidence="1">Uncharacterized protein</fullName>
    </submittedName>
</protein>
<reference evidence="1" key="1">
    <citation type="journal article" date="2023" name="IScience">
        <title>Live-bearing cockroach genome reveals convergent evolutionary mechanisms linked to viviparity in insects and beyond.</title>
        <authorList>
            <person name="Fouks B."/>
            <person name="Harrison M.C."/>
            <person name="Mikhailova A.A."/>
            <person name="Marchal E."/>
            <person name="English S."/>
            <person name="Carruthers M."/>
            <person name="Jennings E.C."/>
            <person name="Chiamaka E.L."/>
            <person name="Frigard R.A."/>
            <person name="Pippel M."/>
            <person name="Attardo G.M."/>
            <person name="Benoit J.B."/>
            <person name="Bornberg-Bauer E."/>
            <person name="Tobe S.S."/>
        </authorList>
    </citation>
    <scope>NUCLEOTIDE SEQUENCE</scope>
    <source>
        <strain evidence="1">Stay&amp;Tobe</strain>
    </source>
</reference>
<dbReference type="Proteomes" id="UP001233999">
    <property type="component" value="Unassembled WGS sequence"/>
</dbReference>
<organism evidence="1 2">
    <name type="scientific">Diploptera punctata</name>
    <name type="common">Pacific beetle cockroach</name>
    <dbReference type="NCBI Taxonomy" id="6984"/>
    <lineage>
        <taxon>Eukaryota</taxon>
        <taxon>Metazoa</taxon>
        <taxon>Ecdysozoa</taxon>
        <taxon>Arthropoda</taxon>
        <taxon>Hexapoda</taxon>
        <taxon>Insecta</taxon>
        <taxon>Pterygota</taxon>
        <taxon>Neoptera</taxon>
        <taxon>Polyneoptera</taxon>
        <taxon>Dictyoptera</taxon>
        <taxon>Blattodea</taxon>
        <taxon>Blaberoidea</taxon>
        <taxon>Blaberidae</taxon>
        <taxon>Diplopterinae</taxon>
        <taxon>Diploptera</taxon>
    </lineage>
</organism>
<sequence length="151" mass="17370">EGTRNSPRNWILGMIDVRTKQVRMEICPNNNRDLGEKCLEESPVIDHSHIMHLPESNSGGAKVDQHPQLSDNSSIGKYIIPIVTCFHDCQFYYYAVISLSPHGTRVHLHSLKDKKGIIYTSKLGFTSTRHYCTKCETFFPRKINAKYEIFQ</sequence>
<reference evidence="1" key="2">
    <citation type="submission" date="2023-05" db="EMBL/GenBank/DDBJ databases">
        <authorList>
            <person name="Fouks B."/>
        </authorList>
    </citation>
    <scope>NUCLEOTIDE SEQUENCE</scope>
    <source>
        <strain evidence="1">Stay&amp;Tobe</strain>
        <tissue evidence="1">Testes</tissue>
    </source>
</reference>
<dbReference type="EMBL" id="JASPKZ010001279">
    <property type="protein sequence ID" value="KAJ9598132.1"/>
    <property type="molecule type" value="Genomic_DNA"/>
</dbReference>
<comment type="caution">
    <text evidence="1">The sequence shown here is derived from an EMBL/GenBank/DDBJ whole genome shotgun (WGS) entry which is preliminary data.</text>
</comment>
<gene>
    <name evidence="1" type="ORF">L9F63_026763</name>
</gene>
<feature type="non-terminal residue" evidence="1">
    <location>
        <position position="1"/>
    </location>
</feature>
<keyword evidence="2" id="KW-1185">Reference proteome</keyword>
<dbReference type="AlphaFoldDB" id="A0AAD8AFM4"/>
<evidence type="ECO:0000313" key="2">
    <source>
        <dbReference type="Proteomes" id="UP001233999"/>
    </source>
</evidence>
<name>A0AAD8AFM4_DIPPU</name>
<accession>A0AAD8AFM4</accession>
<feature type="non-terminal residue" evidence="1">
    <location>
        <position position="151"/>
    </location>
</feature>